<accession>A0A2Z4AGR5</accession>
<dbReference type="Gene3D" id="2.60.120.620">
    <property type="entry name" value="q2cbj1_9rhob like domain"/>
    <property type="match status" value="1"/>
</dbReference>
<dbReference type="Pfam" id="PF05721">
    <property type="entry name" value="PhyH"/>
    <property type="match status" value="1"/>
</dbReference>
<keyword evidence="2" id="KW-0223">Dioxygenase</keyword>
<gene>
    <name evidence="2" type="primary">ectD_9</name>
    <name evidence="2" type="ORF">DF168_02110</name>
</gene>
<dbReference type="EMBL" id="CP029803">
    <property type="protein sequence ID" value="AWT60885.1"/>
    <property type="molecule type" value="Genomic_DNA"/>
</dbReference>
<dbReference type="Proteomes" id="UP000247465">
    <property type="component" value="Chromosome"/>
</dbReference>
<evidence type="ECO:0000313" key="2">
    <source>
        <dbReference type="EMBL" id="AWT60885.1"/>
    </source>
</evidence>
<comment type="cofactor">
    <cofactor evidence="1">
        <name>Fe(2+)</name>
        <dbReference type="ChEBI" id="CHEBI:29033"/>
    </cofactor>
</comment>
<dbReference type="InterPro" id="IPR008775">
    <property type="entry name" value="Phytyl_CoA_dOase-like"/>
</dbReference>
<evidence type="ECO:0000256" key="1">
    <source>
        <dbReference type="ARBA" id="ARBA00001954"/>
    </source>
</evidence>
<dbReference type="GO" id="GO:0016706">
    <property type="term" value="F:2-oxoglutarate-dependent dioxygenase activity"/>
    <property type="evidence" value="ECO:0007669"/>
    <property type="project" value="UniProtKB-ARBA"/>
</dbReference>
<proteinExistence type="predicted"/>
<dbReference type="KEGG" id="mtar:DF168_02110"/>
<evidence type="ECO:0000313" key="3">
    <source>
        <dbReference type="Proteomes" id="UP000247465"/>
    </source>
</evidence>
<dbReference type="AlphaFoldDB" id="A0A2Z4AGR5"/>
<dbReference type="SUPFAM" id="SSF51197">
    <property type="entry name" value="Clavaminate synthase-like"/>
    <property type="match status" value="1"/>
</dbReference>
<dbReference type="PANTHER" id="PTHR20883:SF48">
    <property type="entry name" value="ECTOINE DIOXYGENASE"/>
    <property type="match status" value="1"/>
</dbReference>
<reference evidence="2 3" key="1">
    <citation type="submission" date="2018-06" db="EMBL/GenBank/DDBJ databases">
        <title>Draft Genome Sequence of a Novel Marine Bacterium Related to the Verrucomicrobia.</title>
        <authorList>
            <person name="Vosseberg J."/>
            <person name="Martijn J."/>
            <person name="Ettema T.J.G."/>
        </authorList>
    </citation>
    <scope>NUCLEOTIDE SEQUENCE [LARGE SCALE GENOMIC DNA]</scope>
    <source>
        <strain evidence="2">TARA_B100001123</strain>
    </source>
</reference>
<keyword evidence="2" id="KW-0560">Oxidoreductase</keyword>
<protein>
    <submittedName>
        <fullName evidence="2">Ectoine dioxygenase</fullName>
        <ecNumber evidence="2">1.14.11.55</ecNumber>
    </submittedName>
</protein>
<dbReference type="EC" id="1.14.11.55" evidence="2"/>
<dbReference type="GO" id="GO:0005506">
    <property type="term" value="F:iron ion binding"/>
    <property type="evidence" value="ECO:0007669"/>
    <property type="project" value="UniProtKB-ARBA"/>
</dbReference>
<name>A0A2Z4AGR5_9BACT</name>
<dbReference type="PANTHER" id="PTHR20883">
    <property type="entry name" value="PHYTANOYL-COA DIOXYGENASE DOMAIN CONTAINING 1"/>
    <property type="match status" value="1"/>
</dbReference>
<sequence>MPKELNEDAIAQYLNDGYYFPVEILNKDEVAENRANLEKFESEQGKPIGGAQRNKSHLLFVWVDDLMRHPRILDVVEDLIGPDILCWNTLFWVKEAHSEAFVSWHQDLNYWGLDTDKLVTVWLALSPASLESGCMRVLPGSHKGDLMPHQDEYADNNMLTRGQEVAVEVDESLAVSMPLRAGEISLHNGRLAHASLPNRSPNRRIGLSLHYMPTNTRQIIGDWDTAALVRGENKFNYFEPAPRPAQDLDPEAVALHKKATTAVRDILFKDAKKVRSTI</sequence>
<organism evidence="2 3">
    <name type="scientific">Candidatus Moanibacter tarae</name>
    <dbReference type="NCBI Taxonomy" id="2200854"/>
    <lineage>
        <taxon>Bacteria</taxon>
        <taxon>Pseudomonadati</taxon>
        <taxon>Verrucomicrobiota</taxon>
        <taxon>Opitutia</taxon>
        <taxon>Puniceicoccales</taxon>
        <taxon>Puniceicoccales incertae sedis</taxon>
        <taxon>Candidatus Moanibacter</taxon>
    </lineage>
</organism>